<dbReference type="EMBL" id="QMIF01000002">
    <property type="protein sequence ID" value="TVM35810.1"/>
    <property type="molecule type" value="Genomic_DNA"/>
</dbReference>
<dbReference type="InterPro" id="IPR001610">
    <property type="entry name" value="PAC"/>
</dbReference>
<protein>
    <recommendedName>
        <fullName evidence="2">histidine kinase</fullName>
        <ecNumber evidence="2">2.7.13.3</ecNumber>
    </recommendedName>
</protein>
<dbReference type="InterPro" id="IPR036457">
    <property type="entry name" value="PPM-type-like_dom_sf"/>
</dbReference>
<dbReference type="PANTHER" id="PTHR43304">
    <property type="entry name" value="PHYTOCHROME-LIKE PROTEIN CPH1"/>
    <property type="match status" value="1"/>
</dbReference>
<dbReference type="CDD" id="cd00130">
    <property type="entry name" value="PAS"/>
    <property type="match status" value="3"/>
</dbReference>
<sequence>MTNQNPPDSLSGTMTISTTAVPLLLDEHGVIRNVLGPVPGRNVQELPGVPLADLFDPAAATAVRSLLGSEQGGAGLACTLTPGGETRVLDLYRWESGYLALLRPLCEPCPDSGAAQTRYPMDNPHPVLSASVDGEIRFANPPAMALLNAMRTAEDNPHRVPSCLLPQLKDTHHTRRRRDVEMPVGNTVYMLSMVPVAGENHVHVYGLDITARIRAERALARSHEELEARVEDRTRSLTEQVQEREKAEEALRLASLIVEESPVILFRRSADEERTLLYVSKNIARFGVTAEDMLAGRVHFSNLIHPDDKERLRAEVDHHANERTSEYTQEYRILTPQGETRWVHDETRAEPDANGEICHYQGIVVDITERKKAEIALAMAKTIVERSPVVLFRRSAGTDGRLLYVSENVSRFGYSAADFMNGRTEFVDMVHPDDRERLSRDVARAAEKKLDQYYLTYRIRTASGDVRYIDDLTSVERGEDGEPRFYQGVLNDVTEKALAQKELKKSEYKYRRIVETAGEGFLLMDRDLVITDVNAAYCQMLGYTRKEILGLTPFDLATERHAAFMEANRHTLLSQEYRTFEGSVVAKDGREVPILAHGNTLNDDKGRLIGNVAFVTDLTEQKKALALAEEVQKSLQPASPFIQPGLIIASRSVASQSVGGDYLDVLTDLGLGESSIAIVVGDISGHGVDSALLMTSARAFMRMRAARGGTISEIVDDMNRSLAQDMSQSGRFMTLFFLAVEPKSGRMVWIRAGHDPALIYDIENDSFDELRGFGLPLGVEANFLYQENVQPPLPPGRLVVIGSDGIWEATNPEHEMFGKDRLRQVVRRYAADGPEAVVKNVFNEVYLFSRGVPLEDDMTLAVLQLGGVAGNN</sequence>
<proteinExistence type="predicted"/>
<dbReference type="InterPro" id="IPR001932">
    <property type="entry name" value="PPM-type_phosphatase-like_dom"/>
</dbReference>
<evidence type="ECO:0000313" key="9">
    <source>
        <dbReference type="Proteomes" id="UP000434052"/>
    </source>
</evidence>
<keyword evidence="5" id="KW-0418">Kinase</keyword>
<keyword evidence="4" id="KW-0808">Transferase</keyword>
<dbReference type="InterPro" id="IPR000014">
    <property type="entry name" value="PAS"/>
</dbReference>
<evidence type="ECO:0000313" key="8">
    <source>
        <dbReference type="EMBL" id="TVM35810.1"/>
    </source>
</evidence>
<dbReference type="Pfam" id="PF07228">
    <property type="entry name" value="SpoIIE"/>
    <property type="match status" value="1"/>
</dbReference>
<dbReference type="SMART" id="SM00331">
    <property type="entry name" value="PP2C_SIG"/>
    <property type="match status" value="1"/>
</dbReference>
<dbReference type="InterPro" id="IPR013767">
    <property type="entry name" value="PAS_fold"/>
</dbReference>
<feature type="domain" description="PAS" evidence="6">
    <location>
        <begin position="399"/>
        <end position="449"/>
    </location>
</feature>
<comment type="caution">
    <text evidence="8">The sequence shown here is derived from an EMBL/GenBank/DDBJ whole genome shotgun (WGS) entry which is preliminary data.</text>
</comment>
<dbReference type="Pfam" id="PF00989">
    <property type="entry name" value="PAS"/>
    <property type="match status" value="1"/>
</dbReference>
<evidence type="ECO:0000256" key="5">
    <source>
        <dbReference type="ARBA" id="ARBA00022777"/>
    </source>
</evidence>
<dbReference type="AlphaFoldDB" id="A0A6P1ZKH6"/>
<dbReference type="InterPro" id="IPR035965">
    <property type="entry name" value="PAS-like_dom_sf"/>
</dbReference>
<evidence type="ECO:0000259" key="6">
    <source>
        <dbReference type="PROSITE" id="PS50112"/>
    </source>
</evidence>
<gene>
    <name evidence="8" type="ORF">DQK91_03875</name>
</gene>
<dbReference type="GO" id="GO:0006355">
    <property type="term" value="P:regulation of DNA-templated transcription"/>
    <property type="evidence" value="ECO:0007669"/>
    <property type="project" value="InterPro"/>
</dbReference>
<evidence type="ECO:0000256" key="1">
    <source>
        <dbReference type="ARBA" id="ARBA00000085"/>
    </source>
</evidence>
<dbReference type="Gene3D" id="3.60.40.10">
    <property type="entry name" value="PPM-type phosphatase domain"/>
    <property type="match status" value="1"/>
</dbReference>
<dbReference type="SUPFAM" id="SSF55785">
    <property type="entry name" value="PYP-like sensor domain (PAS domain)"/>
    <property type="match status" value="3"/>
</dbReference>
<dbReference type="GO" id="GO:0004673">
    <property type="term" value="F:protein histidine kinase activity"/>
    <property type="evidence" value="ECO:0007669"/>
    <property type="project" value="UniProtKB-EC"/>
</dbReference>
<dbReference type="EC" id="2.7.13.3" evidence="2"/>
<accession>A0A6P1ZKH6</accession>
<feature type="domain" description="PAS" evidence="6">
    <location>
        <begin position="506"/>
        <end position="550"/>
    </location>
</feature>
<dbReference type="OrthoDB" id="343514at2"/>
<reference evidence="8 9" key="1">
    <citation type="submission" date="2018-06" db="EMBL/GenBank/DDBJ databases">
        <title>Complete genome of Desulfovibrio marinus P48SEP.</title>
        <authorList>
            <person name="Crispim J.S."/>
            <person name="Vidigal P.M.P."/>
            <person name="Silva L.C.F."/>
            <person name="Araujo L.C."/>
            <person name="Laguardia C.N."/>
            <person name="Dias R.S."/>
            <person name="Sousa M.P."/>
            <person name="Paula S.O."/>
            <person name="Silva C."/>
        </authorList>
    </citation>
    <scope>NUCLEOTIDE SEQUENCE [LARGE SCALE GENOMIC DNA]</scope>
    <source>
        <strain evidence="8 9">P48SEP</strain>
    </source>
</reference>
<evidence type="ECO:0000256" key="2">
    <source>
        <dbReference type="ARBA" id="ARBA00012438"/>
    </source>
</evidence>
<feature type="domain" description="PAC" evidence="7">
    <location>
        <begin position="327"/>
        <end position="379"/>
    </location>
</feature>
<dbReference type="SMART" id="SM00086">
    <property type="entry name" value="PAC"/>
    <property type="match status" value="3"/>
</dbReference>
<dbReference type="RefSeq" id="WP_144234142.1">
    <property type="nucleotide sequence ID" value="NZ_QMIF01000002.1"/>
</dbReference>
<dbReference type="InterPro" id="IPR000700">
    <property type="entry name" value="PAS-assoc_C"/>
</dbReference>
<dbReference type="NCBIfam" id="TIGR00229">
    <property type="entry name" value="sensory_box"/>
    <property type="match status" value="3"/>
</dbReference>
<evidence type="ECO:0000259" key="7">
    <source>
        <dbReference type="PROSITE" id="PS50113"/>
    </source>
</evidence>
<dbReference type="Pfam" id="PF08447">
    <property type="entry name" value="PAS_3"/>
    <property type="match status" value="2"/>
</dbReference>
<evidence type="ECO:0000256" key="3">
    <source>
        <dbReference type="ARBA" id="ARBA00022553"/>
    </source>
</evidence>
<evidence type="ECO:0000256" key="4">
    <source>
        <dbReference type="ARBA" id="ARBA00022679"/>
    </source>
</evidence>
<dbReference type="InterPro" id="IPR013655">
    <property type="entry name" value="PAS_fold_3"/>
</dbReference>
<name>A0A6P1ZKH6_9BACT</name>
<feature type="domain" description="PAC" evidence="7">
    <location>
        <begin position="453"/>
        <end position="505"/>
    </location>
</feature>
<feature type="domain" description="PAS" evidence="6">
    <location>
        <begin position="271"/>
        <end position="323"/>
    </location>
</feature>
<dbReference type="SMART" id="SM00091">
    <property type="entry name" value="PAS"/>
    <property type="match status" value="3"/>
</dbReference>
<dbReference type="PROSITE" id="PS50113">
    <property type="entry name" value="PAC"/>
    <property type="match status" value="3"/>
</dbReference>
<dbReference type="InterPro" id="IPR052162">
    <property type="entry name" value="Sensor_kinase/Photoreceptor"/>
</dbReference>
<dbReference type="PROSITE" id="PS50112">
    <property type="entry name" value="PAS"/>
    <property type="match status" value="3"/>
</dbReference>
<dbReference type="Proteomes" id="UP000434052">
    <property type="component" value="Unassembled WGS sequence"/>
</dbReference>
<keyword evidence="3" id="KW-0597">Phosphoprotein</keyword>
<dbReference type="Gene3D" id="3.30.450.20">
    <property type="entry name" value="PAS domain"/>
    <property type="match status" value="3"/>
</dbReference>
<dbReference type="PANTHER" id="PTHR43304:SF1">
    <property type="entry name" value="PAC DOMAIN-CONTAINING PROTEIN"/>
    <property type="match status" value="1"/>
</dbReference>
<feature type="domain" description="PAC" evidence="7">
    <location>
        <begin position="578"/>
        <end position="630"/>
    </location>
</feature>
<comment type="catalytic activity">
    <reaction evidence="1">
        <text>ATP + protein L-histidine = ADP + protein N-phospho-L-histidine.</text>
        <dbReference type="EC" id="2.7.13.3"/>
    </reaction>
</comment>
<organism evidence="8 9">
    <name type="scientific">Oceanidesulfovibrio marinus</name>
    <dbReference type="NCBI Taxonomy" id="370038"/>
    <lineage>
        <taxon>Bacteria</taxon>
        <taxon>Pseudomonadati</taxon>
        <taxon>Thermodesulfobacteriota</taxon>
        <taxon>Desulfovibrionia</taxon>
        <taxon>Desulfovibrionales</taxon>
        <taxon>Desulfovibrionaceae</taxon>
        <taxon>Oceanidesulfovibrio</taxon>
    </lineage>
</organism>